<evidence type="ECO:0000256" key="1">
    <source>
        <dbReference type="SAM" id="MobiDB-lite"/>
    </source>
</evidence>
<proteinExistence type="predicted"/>
<dbReference type="RefSeq" id="WP_073261406.1">
    <property type="nucleotide sequence ID" value="NZ_FRCS01000010.1"/>
</dbReference>
<dbReference type="OrthoDB" id="5188702at2"/>
<name>A0A1M7REA8_9ACTN</name>
<feature type="compositionally biased region" description="Pro residues" evidence="1">
    <location>
        <begin position="1"/>
        <end position="10"/>
    </location>
</feature>
<dbReference type="Proteomes" id="UP000184440">
    <property type="component" value="Unassembled WGS sequence"/>
</dbReference>
<accession>A0A1M7REA8</accession>
<dbReference type="EMBL" id="FRCS01000010">
    <property type="protein sequence ID" value="SHN44511.1"/>
    <property type="molecule type" value="Genomic_DNA"/>
</dbReference>
<gene>
    <name evidence="2" type="ORF">SAMN05443668_110236</name>
</gene>
<evidence type="ECO:0000313" key="3">
    <source>
        <dbReference type="Proteomes" id="UP000184440"/>
    </source>
</evidence>
<sequence>MIDLPHPPPGATSGPYGLPRPDLDEAHQALAEIYAEITDRIWTQLLRETRLTGNETDPEALDRVIDAMKSSDPITALCGRSLEIRVAAFDAIATDRELIGSTA</sequence>
<reference evidence="2 3" key="1">
    <citation type="submission" date="2016-11" db="EMBL/GenBank/DDBJ databases">
        <authorList>
            <person name="Jaros S."/>
            <person name="Januszkiewicz K."/>
            <person name="Wedrychowicz H."/>
        </authorList>
    </citation>
    <scope>NUCLEOTIDE SEQUENCE [LARGE SCALE GENOMIC DNA]</scope>
    <source>
        <strain evidence="2 3">DSM 46144</strain>
    </source>
</reference>
<dbReference type="AlphaFoldDB" id="A0A1M7REA8"/>
<organism evidence="2 3">
    <name type="scientific">Cryptosporangium aurantiacum</name>
    <dbReference type="NCBI Taxonomy" id="134849"/>
    <lineage>
        <taxon>Bacteria</taxon>
        <taxon>Bacillati</taxon>
        <taxon>Actinomycetota</taxon>
        <taxon>Actinomycetes</taxon>
        <taxon>Cryptosporangiales</taxon>
        <taxon>Cryptosporangiaceae</taxon>
        <taxon>Cryptosporangium</taxon>
    </lineage>
</organism>
<protein>
    <submittedName>
        <fullName evidence="2">Uncharacterized protein</fullName>
    </submittedName>
</protein>
<dbReference type="STRING" id="134849.SAMN05443668_110236"/>
<evidence type="ECO:0000313" key="2">
    <source>
        <dbReference type="EMBL" id="SHN44511.1"/>
    </source>
</evidence>
<feature type="region of interest" description="Disordered" evidence="1">
    <location>
        <begin position="1"/>
        <end position="22"/>
    </location>
</feature>
<keyword evidence="3" id="KW-1185">Reference proteome</keyword>